<dbReference type="RefSeq" id="WP_280941511.1">
    <property type="nucleotide sequence ID" value="NZ_JARYGX010000009.1"/>
</dbReference>
<protein>
    <recommendedName>
        <fullName evidence="3">Copper chaperone</fullName>
    </recommendedName>
</protein>
<accession>A0ABT6MPD6</accession>
<reference evidence="1" key="2">
    <citation type="submission" date="2023-04" db="EMBL/GenBank/DDBJ databases">
        <authorList>
            <person name="Sun J.-Q."/>
        </authorList>
    </citation>
    <scope>NUCLEOTIDE SEQUENCE</scope>
    <source>
        <strain evidence="1">CC-YY355</strain>
    </source>
</reference>
<gene>
    <name evidence="1" type="ORF">QF205_04335</name>
</gene>
<evidence type="ECO:0000313" key="2">
    <source>
        <dbReference type="Proteomes" id="UP001160550"/>
    </source>
</evidence>
<organism evidence="1 2">
    <name type="scientific">Luteimonas composti</name>
    <dbReference type="NCBI Taxonomy" id="398257"/>
    <lineage>
        <taxon>Bacteria</taxon>
        <taxon>Pseudomonadati</taxon>
        <taxon>Pseudomonadota</taxon>
        <taxon>Gammaproteobacteria</taxon>
        <taxon>Lysobacterales</taxon>
        <taxon>Lysobacteraceae</taxon>
        <taxon>Luteimonas</taxon>
    </lineage>
</organism>
<sequence>MQFNVQLDTGRIDLTSLEQQLQSLDPSAMADFDTLGRTLRISTSLEEHDIAAGLARAGIAVPVHAIERQASTCCGGCGG</sequence>
<evidence type="ECO:0000313" key="1">
    <source>
        <dbReference type="EMBL" id="MDH7452313.1"/>
    </source>
</evidence>
<reference evidence="1" key="1">
    <citation type="journal article" date="2007" name="Int. J. Syst. Evol. Microbiol.">
        <title>Luteimonas composti sp. nov., a moderately thermophilic bacterium isolated from food waste.</title>
        <authorList>
            <person name="Young C.C."/>
            <person name="Kampfer P."/>
            <person name="Chen W.M."/>
            <person name="Yen W.S."/>
            <person name="Arun A.B."/>
            <person name="Lai W.A."/>
            <person name="Shen F.T."/>
            <person name="Rekha P.D."/>
            <person name="Lin K.Y."/>
            <person name="Chou J.H."/>
        </authorList>
    </citation>
    <scope>NUCLEOTIDE SEQUENCE</scope>
    <source>
        <strain evidence="1">CC-YY355</strain>
    </source>
</reference>
<comment type="caution">
    <text evidence="1">The sequence shown here is derived from an EMBL/GenBank/DDBJ whole genome shotgun (WGS) entry which is preliminary data.</text>
</comment>
<name>A0ABT6MPD6_9GAMM</name>
<keyword evidence="2" id="KW-1185">Reference proteome</keyword>
<proteinExistence type="predicted"/>
<dbReference type="Proteomes" id="UP001160550">
    <property type="component" value="Unassembled WGS sequence"/>
</dbReference>
<evidence type="ECO:0008006" key="3">
    <source>
        <dbReference type="Google" id="ProtNLM"/>
    </source>
</evidence>
<dbReference type="EMBL" id="JARYGX010000009">
    <property type="protein sequence ID" value="MDH7452313.1"/>
    <property type="molecule type" value="Genomic_DNA"/>
</dbReference>